<dbReference type="GO" id="GO:0008236">
    <property type="term" value="F:serine-type peptidase activity"/>
    <property type="evidence" value="ECO:0007669"/>
    <property type="project" value="InterPro"/>
</dbReference>
<keyword evidence="4" id="KW-0645">Protease</keyword>
<protein>
    <submittedName>
        <fullName evidence="4">Carboxy-terminal protease</fullName>
    </submittedName>
</protein>
<keyword evidence="2" id="KW-1133">Transmembrane helix</keyword>
<name>A0A6N3G7X4_ENTCA</name>
<feature type="region of interest" description="Disordered" evidence="1">
    <location>
        <begin position="286"/>
        <end position="307"/>
    </location>
</feature>
<keyword evidence="2" id="KW-0812">Transmembrane</keyword>
<sequence>MKRRLKWIVLLTVIILPILTYWVPRISLDIMNEAIYIIPPSKHKFISDIIYISKRKGIHEEEKTNEYVYKEKYDSYSEAISDLSPFLIANYGKHTEIIKYESEDEKYSKFVSLPIVSIDRDKVATITLPGFSGKTSEEEKYVTTVQNFIELNKEDIKGVIVDLSTNNGGNLDVLIASLAQFLPNGALFNFVDNENNRFPVRLSDSEIVYDDHNYPISSQEKLNIPVAVLGSNTTASSAEILLITIISNIKQSIFIGQSTGGYLSGREGFKLYDDYYLGLSTRTIETNDGVNHNADEPLTPAIESQDSYKDAKQWIDKMNNKDQ</sequence>
<reference evidence="4" key="1">
    <citation type="submission" date="2019-11" db="EMBL/GenBank/DDBJ databases">
        <authorList>
            <person name="Feng L."/>
        </authorList>
    </citation>
    <scope>NUCLEOTIDE SEQUENCE</scope>
    <source>
        <strain evidence="4">ECasseliflavusLFYP2</strain>
    </source>
</reference>
<dbReference type="AlphaFoldDB" id="A0A6N3G7X4"/>
<dbReference type="SUPFAM" id="SSF52096">
    <property type="entry name" value="ClpP/crotonase"/>
    <property type="match status" value="1"/>
</dbReference>
<dbReference type="EMBL" id="CACRTX010000018">
    <property type="protein sequence ID" value="VYU60250.1"/>
    <property type="molecule type" value="Genomic_DNA"/>
</dbReference>
<dbReference type="GO" id="GO:0006508">
    <property type="term" value="P:proteolysis"/>
    <property type="evidence" value="ECO:0007669"/>
    <property type="project" value="UniProtKB-KW"/>
</dbReference>
<dbReference type="InterPro" id="IPR005151">
    <property type="entry name" value="Tail-specific_protease"/>
</dbReference>
<dbReference type="Pfam" id="PF03572">
    <property type="entry name" value="Peptidase_S41"/>
    <property type="match status" value="1"/>
</dbReference>
<evidence type="ECO:0000313" key="4">
    <source>
        <dbReference type="EMBL" id="VYU60250.1"/>
    </source>
</evidence>
<dbReference type="Gene3D" id="3.90.226.10">
    <property type="entry name" value="2-enoyl-CoA Hydratase, Chain A, domain 1"/>
    <property type="match status" value="1"/>
</dbReference>
<dbReference type="PANTHER" id="PTHR32060">
    <property type="entry name" value="TAIL-SPECIFIC PROTEASE"/>
    <property type="match status" value="1"/>
</dbReference>
<dbReference type="GO" id="GO:0004175">
    <property type="term" value="F:endopeptidase activity"/>
    <property type="evidence" value="ECO:0007669"/>
    <property type="project" value="TreeGrafter"/>
</dbReference>
<dbReference type="InterPro" id="IPR029045">
    <property type="entry name" value="ClpP/crotonase-like_dom_sf"/>
</dbReference>
<keyword evidence="2" id="KW-0472">Membrane</keyword>
<dbReference type="RefSeq" id="WP_421758533.1">
    <property type="nucleotide sequence ID" value="NZ_CACRTX010000018.1"/>
</dbReference>
<evidence type="ECO:0000259" key="3">
    <source>
        <dbReference type="Pfam" id="PF03572"/>
    </source>
</evidence>
<keyword evidence="4" id="KW-0378">Hydrolase</keyword>
<feature type="transmembrane region" description="Helical" evidence="2">
    <location>
        <begin position="7"/>
        <end position="24"/>
    </location>
</feature>
<dbReference type="GO" id="GO:0007165">
    <property type="term" value="P:signal transduction"/>
    <property type="evidence" value="ECO:0007669"/>
    <property type="project" value="TreeGrafter"/>
</dbReference>
<organism evidence="4">
    <name type="scientific">Enterococcus casseliflavus</name>
    <name type="common">Enterococcus flavescens</name>
    <dbReference type="NCBI Taxonomy" id="37734"/>
    <lineage>
        <taxon>Bacteria</taxon>
        <taxon>Bacillati</taxon>
        <taxon>Bacillota</taxon>
        <taxon>Bacilli</taxon>
        <taxon>Lactobacillales</taxon>
        <taxon>Enterococcaceae</taxon>
        <taxon>Enterococcus</taxon>
    </lineage>
</organism>
<proteinExistence type="predicted"/>
<evidence type="ECO:0000256" key="1">
    <source>
        <dbReference type="SAM" id="MobiDB-lite"/>
    </source>
</evidence>
<dbReference type="PANTHER" id="PTHR32060:SF30">
    <property type="entry name" value="CARBOXY-TERMINAL PROCESSING PROTEASE CTPA"/>
    <property type="match status" value="1"/>
</dbReference>
<gene>
    <name evidence="4" type="ORF">ECLFYP2_00759</name>
</gene>
<evidence type="ECO:0000256" key="2">
    <source>
        <dbReference type="SAM" id="Phobius"/>
    </source>
</evidence>
<dbReference type="GO" id="GO:0030288">
    <property type="term" value="C:outer membrane-bounded periplasmic space"/>
    <property type="evidence" value="ECO:0007669"/>
    <property type="project" value="TreeGrafter"/>
</dbReference>
<feature type="domain" description="Tail specific protease" evidence="3">
    <location>
        <begin position="122"/>
        <end position="301"/>
    </location>
</feature>
<accession>A0A6N3G7X4</accession>